<keyword evidence="2" id="KW-0697">Rotamase</keyword>
<evidence type="ECO:0000256" key="2">
    <source>
        <dbReference type="ARBA" id="ARBA00023110"/>
    </source>
</evidence>
<evidence type="ECO:0000259" key="4">
    <source>
        <dbReference type="PROSITE" id="PS50072"/>
    </source>
</evidence>
<dbReference type="Pfam" id="PF00160">
    <property type="entry name" value="Pro_isomerase"/>
    <property type="match status" value="1"/>
</dbReference>
<dbReference type="InterPro" id="IPR029000">
    <property type="entry name" value="Cyclophilin-like_dom_sf"/>
</dbReference>
<dbReference type="GO" id="GO:0006457">
    <property type="term" value="P:protein folding"/>
    <property type="evidence" value="ECO:0007669"/>
    <property type="project" value="InterPro"/>
</dbReference>
<organism evidence="5">
    <name type="scientific">hydrothermal vent metagenome</name>
    <dbReference type="NCBI Taxonomy" id="652676"/>
    <lineage>
        <taxon>unclassified sequences</taxon>
        <taxon>metagenomes</taxon>
        <taxon>ecological metagenomes</taxon>
    </lineage>
</organism>
<dbReference type="AlphaFoldDB" id="A0A160TEN5"/>
<evidence type="ECO:0000256" key="3">
    <source>
        <dbReference type="ARBA" id="ARBA00023235"/>
    </source>
</evidence>
<evidence type="ECO:0000313" key="5">
    <source>
        <dbReference type="EMBL" id="CUS42248.1"/>
    </source>
</evidence>
<keyword evidence="3 5" id="KW-0413">Isomerase</keyword>
<dbReference type="PROSITE" id="PS00170">
    <property type="entry name" value="CSA_PPIASE_1"/>
    <property type="match status" value="1"/>
</dbReference>
<dbReference type="PROSITE" id="PS50072">
    <property type="entry name" value="CSA_PPIASE_2"/>
    <property type="match status" value="1"/>
</dbReference>
<protein>
    <recommendedName>
        <fullName evidence="1">peptidylprolyl isomerase</fullName>
        <ecNumber evidence="1">5.2.1.8</ecNumber>
    </recommendedName>
</protein>
<dbReference type="EC" id="5.2.1.8" evidence="1"/>
<name>A0A160TEN5_9ZZZZ</name>
<gene>
    <name evidence="5" type="ORF">MGWOODY_Tha589</name>
</gene>
<dbReference type="EMBL" id="CZQC01000064">
    <property type="protein sequence ID" value="CUS42248.1"/>
    <property type="molecule type" value="Genomic_DNA"/>
</dbReference>
<proteinExistence type="predicted"/>
<dbReference type="CDD" id="cd01920">
    <property type="entry name" value="cyclophilin_EcCYP_like"/>
    <property type="match status" value="1"/>
</dbReference>
<dbReference type="InterPro" id="IPR002130">
    <property type="entry name" value="Cyclophilin-type_PPIase_dom"/>
</dbReference>
<dbReference type="PRINTS" id="PR00153">
    <property type="entry name" value="CSAPPISMRASE"/>
</dbReference>
<dbReference type="Gene3D" id="2.40.100.10">
    <property type="entry name" value="Cyclophilin-like"/>
    <property type="match status" value="1"/>
</dbReference>
<dbReference type="GO" id="GO:0003755">
    <property type="term" value="F:peptidyl-prolyl cis-trans isomerase activity"/>
    <property type="evidence" value="ECO:0007669"/>
    <property type="project" value="UniProtKB-KW"/>
</dbReference>
<dbReference type="InterPro" id="IPR020892">
    <property type="entry name" value="Cyclophilin-type_PPIase_CS"/>
</dbReference>
<evidence type="ECO:0000256" key="1">
    <source>
        <dbReference type="ARBA" id="ARBA00013194"/>
    </source>
</evidence>
<sequence length="194" mass="20822">MRLMMTLCALLFSISSFAADSKAAAPDEVVLVGMNTSVGYIELELNKTKAPISVANFLSYVNSGHYNGTVFHRVIKDFMVQGGGFGADMRQKATQPPIKNEADNGLKNNRGTIAMARTASVDSATSQFFINVKDNTFLNNGVRDFGYAVFGKVVTGMAVVDAIANSQTGARDVPVQPIILHDVRIIDDAPKASE</sequence>
<feature type="domain" description="PPIase cyclophilin-type" evidence="4">
    <location>
        <begin position="35"/>
        <end position="185"/>
    </location>
</feature>
<accession>A0A160TEN5</accession>
<reference evidence="5" key="1">
    <citation type="submission" date="2015-10" db="EMBL/GenBank/DDBJ databases">
        <authorList>
            <person name="Gilbert D.G."/>
        </authorList>
    </citation>
    <scope>NUCLEOTIDE SEQUENCE</scope>
</reference>
<dbReference type="InterPro" id="IPR044665">
    <property type="entry name" value="E_coli_cyclophilin_A-like"/>
</dbReference>
<dbReference type="PANTHER" id="PTHR43246">
    <property type="entry name" value="PEPTIDYL-PROLYL CIS-TRANS ISOMERASE CYP38, CHLOROPLASTIC"/>
    <property type="match status" value="1"/>
</dbReference>
<dbReference type="SUPFAM" id="SSF50891">
    <property type="entry name" value="Cyclophilin-like"/>
    <property type="match status" value="1"/>
</dbReference>